<dbReference type="AlphaFoldDB" id="A0A9W7CJ80"/>
<protein>
    <submittedName>
        <fullName evidence="2">Unnamed protein product</fullName>
    </submittedName>
</protein>
<gene>
    <name evidence="2" type="ORF">Pfra01_000870400</name>
</gene>
<evidence type="ECO:0000256" key="1">
    <source>
        <dbReference type="SAM" id="MobiDB-lite"/>
    </source>
</evidence>
<dbReference type="Proteomes" id="UP001165121">
    <property type="component" value="Unassembled WGS sequence"/>
</dbReference>
<feature type="compositionally biased region" description="Basic and acidic residues" evidence="1">
    <location>
        <begin position="75"/>
        <end position="84"/>
    </location>
</feature>
<name>A0A9W7CJ80_9STRA</name>
<reference evidence="2" key="1">
    <citation type="submission" date="2023-04" db="EMBL/GenBank/DDBJ databases">
        <title>Phytophthora fragariaefolia NBRC 109709.</title>
        <authorList>
            <person name="Ichikawa N."/>
            <person name="Sato H."/>
            <person name="Tonouchi N."/>
        </authorList>
    </citation>
    <scope>NUCLEOTIDE SEQUENCE</scope>
    <source>
        <strain evidence="2">NBRC 109709</strain>
    </source>
</reference>
<accession>A0A9W7CJ80</accession>
<evidence type="ECO:0000313" key="2">
    <source>
        <dbReference type="EMBL" id="GMF34171.1"/>
    </source>
</evidence>
<keyword evidence="3" id="KW-1185">Reference proteome</keyword>
<dbReference type="EMBL" id="BSXT01000797">
    <property type="protein sequence ID" value="GMF34171.1"/>
    <property type="molecule type" value="Genomic_DNA"/>
</dbReference>
<feature type="region of interest" description="Disordered" evidence="1">
    <location>
        <begin position="41"/>
        <end position="90"/>
    </location>
</feature>
<proteinExistence type="predicted"/>
<evidence type="ECO:0000313" key="3">
    <source>
        <dbReference type="Proteomes" id="UP001165121"/>
    </source>
</evidence>
<comment type="caution">
    <text evidence="2">The sequence shown here is derived from an EMBL/GenBank/DDBJ whole genome shotgun (WGS) entry which is preliminary data.</text>
</comment>
<sequence length="90" mass="9854">MHPQRNPRPKSTLACESRLKELKIDNSNLIGAASRIIPAAAQVPTARQTVKDSTPARLPRSPEERSSPPTDAPGEDQHFTEDRSTPSVSR</sequence>
<organism evidence="2 3">
    <name type="scientific">Phytophthora fragariaefolia</name>
    <dbReference type="NCBI Taxonomy" id="1490495"/>
    <lineage>
        <taxon>Eukaryota</taxon>
        <taxon>Sar</taxon>
        <taxon>Stramenopiles</taxon>
        <taxon>Oomycota</taxon>
        <taxon>Peronosporomycetes</taxon>
        <taxon>Peronosporales</taxon>
        <taxon>Peronosporaceae</taxon>
        <taxon>Phytophthora</taxon>
    </lineage>
</organism>